<comment type="subcellular location">
    <subcellularLocation>
        <location evidence="1">Membrane</location>
        <topology evidence="1">Multi-pass membrane protein</topology>
    </subcellularLocation>
</comment>
<gene>
    <name evidence="9" type="primary">LOC110705843</name>
</gene>
<keyword evidence="5" id="KW-0040">ANK repeat</keyword>
<evidence type="ECO:0000259" key="8">
    <source>
        <dbReference type="Pfam" id="PF13962"/>
    </source>
</evidence>
<keyword evidence="10" id="KW-1185">Reference proteome</keyword>
<keyword evidence="2 7" id="KW-0812">Transmembrane</keyword>
<dbReference type="OMA" id="FEHESSK"/>
<evidence type="ECO:0000256" key="1">
    <source>
        <dbReference type="ARBA" id="ARBA00004141"/>
    </source>
</evidence>
<evidence type="ECO:0000313" key="10">
    <source>
        <dbReference type="Proteomes" id="UP000596660"/>
    </source>
</evidence>
<name>A0A803LBL7_CHEQI</name>
<dbReference type="PANTHER" id="PTHR24186">
    <property type="entry name" value="PROTEIN PHOSPHATASE 1 REGULATORY SUBUNIT"/>
    <property type="match status" value="1"/>
</dbReference>
<keyword evidence="4 7" id="KW-1133">Transmembrane helix</keyword>
<evidence type="ECO:0000313" key="9">
    <source>
        <dbReference type="EnsemblPlants" id="AUR62009256-RA:cds"/>
    </source>
</evidence>
<feature type="domain" description="PGG" evidence="8">
    <location>
        <begin position="44"/>
        <end position="163"/>
    </location>
</feature>
<dbReference type="Pfam" id="PF13962">
    <property type="entry name" value="PGG"/>
    <property type="match status" value="1"/>
</dbReference>
<evidence type="ECO:0000256" key="5">
    <source>
        <dbReference type="ARBA" id="ARBA00023043"/>
    </source>
</evidence>
<keyword evidence="6 7" id="KW-0472">Membrane</keyword>
<dbReference type="EnsemblPlants" id="AUR62009256-RA">
    <property type="protein sequence ID" value="AUR62009256-RA:cds"/>
    <property type="gene ID" value="AUR62009256"/>
</dbReference>
<feature type="transmembrane region" description="Helical" evidence="7">
    <location>
        <begin position="110"/>
        <end position="132"/>
    </location>
</feature>
<sequence length="211" mass="24203">MTVVDIYREQNRNNIKNWNVEQYLKRAKARPAKEVLKRLADGTWLEEQRTSYMVVASLTATMAFQVGVNPPGDVWQDSKTVIKKETGDNFYHIAGTSIMSYYNSKEYNNLLISNTIGLISSLSVILLLISGFPCKRYFLVILRTTLWIAVTATSFTYYLAVYALIYEGNQGVWTSLSFYLIAWQGLMGSMLLGHFVRFILKLVGWQRRQAL</sequence>
<evidence type="ECO:0000256" key="6">
    <source>
        <dbReference type="ARBA" id="ARBA00023136"/>
    </source>
</evidence>
<dbReference type="PANTHER" id="PTHR24186:SF37">
    <property type="entry name" value="PGG DOMAIN-CONTAINING PROTEIN"/>
    <property type="match status" value="1"/>
</dbReference>
<dbReference type="InterPro" id="IPR026961">
    <property type="entry name" value="PGG_dom"/>
</dbReference>
<dbReference type="Proteomes" id="UP000596660">
    <property type="component" value="Unplaced"/>
</dbReference>
<evidence type="ECO:0000256" key="2">
    <source>
        <dbReference type="ARBA" id="ARBA00022692"/>
    </source>
</evidence>
<feature type="transmembrane region" description="Helical" evidence="7">
    <location>
        <begin position="177"/>
        <end position="200"/>
    </location>
</feature>
<accession>A0A803LBL7</accession>
<feature type="transmembrane region" description="Helical" evidence="7">
    <location>
        <begin position="144"/>
        <end position="165"/>
    </location>
</feature>
<reference evidence="9" key="1">
    <citation type="journal article" date="2017" name="Nature">
        <title>The genome of Chenopodium quinoa.</title>
        <authorList>
            <person name="Jarvis D.E."/>
            <person name="Ho Y.S."/>
            <person name="Lightfoot D.J."/>
            <person name="Schmoeckel S.M."/>
            <person name="Li B."/>
            <person name="Borm T.J.A."/>
            <person name="Ohyanagi H."/>
            <person name="Mineta K."/>
            <person name="Michell C.T."/>
            <person name="Saber N."/>
            <person name="Kharbatia N.M."/>
            <person name="Rupper R.R."/>
            <person name="Sharp A.R."/>
            <person name="Dally N."/>
            <person name="Boughton B.A."/>
            <person name="Woo Y.H."/>
            <person name="Gao G."/>
            <person name="Schijlen E.G.W.M."/>
            <person name="Guo X."/>
            <person name="Momin A.A."/>
            <person name="Negrao S."/>
            <person name="Al-Babili S."/>
            <person name="Gehring C."/>
            <person name="Roessner U."/>
            <person name="Jung C."/>
            <person name="Murphy K."/>
            <person name="Arold S.T."/>
            <person name="Gojobori T."/>
            <person name="van der Linden C.G."/>
            <person name="van Loo E.N."/>
            <person name="Jellen E.N."/>
            <person name="Maughan P.J."/>
            <person name="Tester M."/>
        </authorList>
    </citation>
    <scope>NUCLEOTIDE SEQUENCE [LARGE SCALE GENOMIC DNA]</scope>
    <source>
        <strain evidence="9">cv. PI 614886</strain>
    </source>
</reference>
<dbReference type="Gramene" id="AUR62009256-RA">
    <property type="protein sequence ID" value="AUR62009256-RA:cds"/>
    <property type="gene ID" value="AUR62009256"/>
</dbReference>
<keyword evidence="3" id="KW-0677">Repeat</keyword>
<evidence type="ECO:0000256" key="4">
    <source>
        <dbReference type="ARBA" id="ARBA00022989"/>
    </source>
</evidence>
<evidence type="ECO:0000256" key="7">
    <source>
        <dbReference type="SAM" id="Phobius"/>
    </source>
</evidence>
<evidence type="ECO:0000256" key="3">
    <source>
        <dbReference type="ARBA" id="ARBA00022737"/>
    </source>
</evidence>
<dbReference type="AlphaFoldDB" id="A0A803LBL7"/>
<organism evidence="9 10">
    <name type="scientific">Chenopodium quinoa</name>
    <name type="common">Quinoa</name>
    <dbReference type="NCBI Taxonomy" id="63459"/>
    <lineage>
        <taxon>Eukaryota</taxon>
        <taxon>Viridiplantae</taxon>
        <taxon>Streptophyta</taxon>
        <taxon>Embryophyta</taxon>
        <taxon>Tracheophyta</taxon>
        <taxon>Spermatophyta</taxon>
        <taxon>Magnoliopsida</taxon>
        <taxon>eudicotyledons</taxon>
        <taxon>Gunneridae</taxon>
        <taxon>Pentapetalae</taxon>
        <taxon>Caryophyllales</taxon>
        <taxon>Chenopodiaceae</taxon>
        <taxon>Chenopodioideae</taxon>
        <taxon>Atripliceae</taxon>
        <taxon>Chenopodium</taxon>
    </lineage>
</organism>
<proteinExistence type="predicted"/>
<protein>
    <recommendedName>
        <fullName evidence="8">PGG domain-containing protein</fullName>
    </recommendedName>
</protein>
<dbReference type="GO" id="GO:0005886">
    <property type="term" value="C:plasma membrane"/>
    <property type="evidence" value="ECO:0007669"/>
    <property type="project" value="TreeGrafter"/>
</dbReference>
<reference evidence="9" key="2">
    <citation type="submission" date="2021-03" db="UniProtKB">
        <authorList>
            <consortium name="EnsemblPlants"/>
        </authorList>
    </citation>
    <scope>IDENTIFICATION</scope>
</reference>